<feature type="domain" description="L,D-TPase catalytic" evidence="9">
    <location>
        <begin position="291"/>
        <end position="468"/>
    </location>
</feature>
<evidence type="ECO:0000256" key="6">
    <source>
        <dbReference type="ARBA" id="ARBA00023316"/>
    </source>
</evidence>
<keyword evidence="8" id="KW-0732">Signal</keyword>
<dbReference type="Proteomes" id="UP000216173">
    <property type="component" value="Unassembled WGS sequence"/>
</dbReference>
<keyword evidence="3" id="KW-0808">Transferase</keyword>
<dbReference type="Gene3D" id="1.10.101.10">
    <property type="entry name" value="PGBD-like superfamily/PGBD"/>
    <property type="match status" value="1"/>
</dbReference>
<evidence type="ECO:0000256" key="3">
    <source>
        <dbReference type="ARBA" id="ARBA00022679"/>
    </source>
</evidence>
<dbReference type="InterPro" id="IPR002477">
    <property type="entry name" value="Peptidoglycan-bd-like"/>
</dbReference>
<dbReference type="InterPro" id="IPR036366">
    <property type="entry name" value="PGBDSf"/>
</dbReference>
<dbReference type="UniPathway" id="UPA00219"/>
<dbReference type="SUPFAM" id="SSF141523">
    <property type="entry name" value="L,D-transpeptidase catalytic domain-like"/>
    <property type="match status" value="1"/>
</dbReference>
<sequence>MMKSKVVFAIALLFFVIPCSAAQRFVELGWVDSASLVYEQMADPALVEQIYQNNNDQLLWSDLGTANHFEFQLEVIHRAGVSPFFKKQLQQLKAYRQQDKWHEYDLLATDTLLQYLSYAELAPQIGISWFFEGQLNKPLAAPSEEAQLALHMAIGSQTLDQLIDEYSPKDPAYQQLLHTYQFLLATESHDIPLYEQTGLKREGDSLTHRDALLRRLSLVNLDITDVREDVAFYDQSLVKAIKQFQSMHGLKTDGVIGPETIKWLNKSVTERVTLLALNAERLRLWPTPQDTVIVVNVPGFDMKYWDAGREVFEAKVVVGRVTRPTPVMNTKLDSLIINPTWNVPRKIMVEDILPMVKRDHQYLAEHQIEIIRGWSDPEVVDPQEIDWATVDPETFPYRLRQQAGVQNALGMYKFNTPNSRAIYLHDTPSKHLFNNAARAFSSGCIRVENAQKFAQALLDQQGIVLNDVPDTTKTIALKKRIPVQIIYKTVWYEGGVLNYRDDIYRYDSLALGNGDAYPNLTKI</sequence>
<evidence type="ECO:0000256" key="7">
    <source>
        <dbReference type="PROSITE-ProRule" id="PRU01373"/>
    </source>
</evidence>
<dbReference type="InterPro" id="IPR005490">
    <property type="entry name" value="LD_TPept_cat_dom"/>
</dbReference>
<dbReference type="Pfam" id="PF20142">
    <property type="entry name" value="Scaffold"/>
    <property type="match status" value="1"/>
</dbReference>
<keyword evidence="6 7" id="KW-0961">Cell wall biogenesis/degradation</keyword>
<feature type="chain" id="PRO_5012222117" evidence="8">
    <location>
        <begin position="22"/>
        <end position="523"/>
    </location>
</feature>
<comment type="caution">
    <text evidence="10">The sequence shown here is derived from an EMBL/GenBank/DDBJ whole genome shotgun (WGS) entry which is preliminary data.</text>
</comment>
<comment type="similarity">
    <text evidence="2">Belongs to the YkuD family.</text>
</comment>
<dbReference type="SUPFAM" id="SSF47090">
    <property type="entry name" value="PGBD-like"/>
    <property type="match status" value="1"/>
</dbReference>
<protein>
    <submittedName>
        <fullName evidence="10">Murein L,D-transpeptidase</fullName>
    </submittedName>
</protein>
<dbReference type="GO" id="GO:0004180">
    <property type="term" value="F:carboxypeptidase activity"/>
    <property type="evidence" value="ECO:0007669"/>
    <property type="project" value="UniProtKB-ARBA"/>
</dbReference>
<evidence type="ECO:0000256" key="4">
    <source>
        <dbReference type="ARBA" id="ARBA00022960"/>
    </source>
</evidence>
<organism evidence="10 11">
    <name type="scientific">Vibrio metoecus</name>
    <dbReference type="NCBI Taxonomy" id="1481663"/>
    <lineage>
        <taxon>Bacteria</taxon>
        <taxon>Pseudomonadati</taxon>
        <taxon>Pseudomonadota</taxon>
        <taxon>Gammaproteobacteria</taxon>
        <taxon>Vibrionales</taxon>
        <taxon>Vibrionaceae</taxon>
        <taxon>Vibrio</taxon>
    </lineage>
</organism>
<keyword evidence="5 7" id="KW-0573">Peptidoglycan synthesis</keyword>
<reference evidence="11" key="1">
    <citation type="submission" date="2017-07" db="EMBL/GenBank/DDBJ databases">
        <authorList>
            <person name="Boucher Y."/>
            <person name="Orata F.D."/>
        </authorList>
    </citation>
    <scope>NUCLEOTIDE SEQUENCE [LARGE SCALE GENOMIC DNA]</scope>
    <source>
        <strain evidence="11">OYP9E10</strain>
    </source>
</reference>
<dbReference type="AlphaFoldDB" id="A0A271VVY3"/>
<dbReference type="Pfam" id="PF01471">
    <property type="entry name" value="PG_binding_1"/>
    <property type="match status" value="1"/>
</dbReference>
<evidence type="ECO:0000313" key="10">
    <source>
        <dbReference type="EMBL" id="PAR22254.1"/>
    </source>
</evidence>
<dbReference type="InterPro" id="IPR045380">
    <property type="entry name" value="LD_TPept_scaffold_dom"/>
</dbReference>
<dbReference type="InterPro" id="IPR052905">
    <property type="entry name" value="LD-transpeptidase_YkuD-like"/>
</dbReference>
<dbReference type="PANTHER" id="PTHR41533:SF1">
    <property type="entry name" value="L,D-TRANSPEPTIDASE YCBB-RELATED"/>
    <property type="match status" value="1"/>
</dbReference>
<name>A0A271VVY3_VIBMT</name>
<feature type="active site" description="Proton donor/acceptor" evidence="7">
    <location>
        <position position="425"/>
    </location>
</feature>
<comment type="pathway">
    <text evidence="1 7">Cell wall biogenesis; peptidoglycan biosynthesis.</text>
</comment>
<proteinExistence type="inferred from homology"/>
<evidence type="ECO:0000256" key="1">
    <source>
        <dbReference type="ARBA" id="ARBA00004752"/>
    </source>
</evidence>
<keyword evidence="4 7" id="KW-0133">Cell shape</keyword>
<feature type="signal peptide" evidence="8">
    <location>
        <begin position="1"/>
        <end position="21"/>
    </location>
</feature>
<dbReference type="Gene3D" id="2.40.440.10">
    <property type="entry name" value="L,D-transpeptidase catalytic domain-like"/>
    <property type="match status" value="1"/>
</dbReference>
<dbReference type="PANTHER" id="PTHR41533">
    <property type="entry name" value="L,D-TRANSPEPTIDASE HI_1667-RELATED"/>
    <property type="match status" value="1"/>
</dbReference>
<feature type="active site" description="Nucleophile" evidence="7">
    <location>
        <position position="444"/>
    </location>
</feature>
<evidence type="ECO:0000256" key="8">
    <source>
        <dbReference type="SAM" id="SignalP"/>
    </source>
</evidence>
<dbReference type="CDD" id="cd16913">
    <property type="entry name" value="YkuD_like"/>
    <property type="match status" value="1"/>
</dbReference>
<evidence type="ECO:0000256" key="2">
    <source>
        <dbReference type="ARBA" id="ARBA00005992"/>
    </source>
</evidence>
<dbReference type="PROSITE" id="PS52029">
    <property type="entry name" value="LD_TPASE"/>
    <property type="match status" value="1"/>
</dbReference>
<dbReference type="InterPro" id="IPR038063">
    <property type="entry name" value="Transpep_catalytic_dom"/>
</dbReference>
<dbReference type="GO" id="GO:0071555">
    <property type="term" value="P:cell wall organization"/>
    <property type="evidence" value="ECO:0007669"/>
    <property type="project" value="UniProtKB-UniRule"/>
</dbReference>
<evidence type="ECO:0000313" key="11">
    <source>
        <dbReference type="Proteomes" id="UP000216173"/>
    </source>
</evidence>
<gene>
    <name evidence="10" type="ORF">CGU03_04600</name>
</gene>
<dbReference type="InterPro" id="IPR036365">
    <property type="entry name" value="PGBD-like_sf"/>
</dbReference>
<dbReference type="Pfam" id="PF03734">
    <property type="entry name" value="YkuD"/>
    <property type="match status" value="1"/>
</dbReference>
<accession>A0A271VVY3</accession>
<evidence type="ECO:0000256" key="5">
    <source>
        <dbReference type="ARBA" id="ARBA00022984"/>
    </source>
</evidence>
<dbReference type="EMBL" id="NMSH01000004">
    <property type="protein sequence ID" value="PAR22254.1"/>
    <property type="molecule type" value="Genomic_DNA"/>
</dbReference>
<dbReference type="GO" id="GO:0009252">
    <property type="term" value="P:peptidoglycan biosynthetic process"/>
    <property type="evidence" value="ECO:0007669"/>
    <property type="project" value="UniProtKB-UniPathway"/>
</dbReference>
<dbReference type="GO" id="GO:0008360">
    <property type="term" value="P:regulation of cell shape"/>
    <property type="evidence" value="ECO:0007669"/>
    <property type="project" value="UniProtKB-UniRule"/>
</dbReference>
<dbReference type="GO" id="GO:0016740">
    <property type="term" value="F:transferase activity"/>
    <property type="evidence" value="ECO:0007669"/>
    <property type="project" value="UniProtKB-KW"/>
</dbReference>
<evidence type="ECO:0000259" key="9">
    <source>
        <dbReference type="PROSITE" id="PS52029"/>
    </source>
</evidence>